<dbReference type="Gene3D" id="3.90.650.10">
    <property type="entry name" value="PurM-like C-terminal domain"/>
    <property type="match status" value="1"/>
</dbReference>
<dbReference type="GO" id="GO:0051604">
    <property type="term" value="P:protein maturation"/>
    <property type="evidence" value="ECO:0007669"/>
    <property type="project" value="TreeGrafter"/>
</dbReference>
<evidence type="ECO:0000313" key="5">
    <source>
        <dbReference type="EMBL" id="QHQ39098.1"/>
    </source>
</evidence>
<dbReference type="InterPro" id="IPR011854">
    <property type="entry name" value="HypE"/>
</dbReference>
<dbReference type="InterPro" id="IPR036921">
    <property type="entry name" value="PurM-like_N_sf"/>
</dbReference>
<comment type="similarity">
    <text evidence="1">Belongs to the HypE family.</text>
</comment>
<dbReference type="InterPro" id="IPR010918">
    <property type="entry name" value="PurM-like_C_dom"/>
</dbReference>
<dbReference type="EMBL" id="CP047491">
    <property type="protein sequence ID" value="QHQ39098.1"/>
    <property type="molecule type" value="Genomic_DNA"/>
</dbReference>
<name>A0A6P1T8I5_9GAMM</name>
<evidence type="ECO:0000313" key="7">
    <source>
        <dbReference type="Proteomes" id="UP000563601"/>
    </source>
</evidence>
<dbReference type="EMBL" id="JACHHR010000001">
    <property type="protein sequence ID" value="MBB5210418.1"/>
    <property type="molecule type" value="Genomic_DNA"/>
</dbReference>
<dbReference type="Gene3D" id="3.30.1330.10">
    <property type="entry name" value="PurM-like, N-terminal domain"/>
    <property type="match status" value="1"/>
</dbReference>
<proteinExistence type="inferred from homology"/>
<dbReference type="RefSeq" id="WP_161858424.1">
    <property type="nucleotide sequence ID" value="NZ_CP047491.1"/>
</dbReference>
<reference evidence="5 6" key="1">
    <citation type="submission" date="2020-01" db="EMBL/GenBank/DDBJ databases">
        <title>The possibility of degradation of plastic by Microbulbifer hydrolyticus IRE-31.</title>
        <authorList>
            <person name="Liu L."/>
        </authorList>
    </citation>
    <scope>NUCLEOTIDE SEQUENCE [LARGE SCALE GENOMIC DNA]</scope>
    <source>
        <strain evidence="5 6">IRE-31</strain>
    </source>
</reference>
<dbReference type="AlphaFoldDB" id="A0A6P1T8I5"/>
<feature type="domain" description="PurM-like N-terminal" evidence="2">
    <location>
        <begin position="46"/>
        <end position="158"/>
    </location>
</feature>
<dbReference type="PANTHER" id="PTHR30303">
    <property type="entry name" value="HYDROGENASE ISOENZYMES FORMATION PROTEIN HYPE"/>
    <property type="match status" value="1"/>
</dbReference>
<dbReference type="InterPro" id="IPR016188">
    <property type="entry name" value="PurM-like_N"/>
</dbReference>
<dbReference type="SUPFAM" id="SSF56042">
    <property type="entry name" value="PurM C-terminal domain-like"/>
    <property type="match status" value="1"/>
</dbReference>
<dbReference type="NCBIfam" id="TIGR02124">
    <property type="entry name" value="hypE"/>
    <property type="match status" value="1"/>
</dbReference>
<dbReference type="InterPro" id="IPR036676">
    <property type="entry name" value="PurM-like_C_sf"/>
</dbReference>
<dbReference type="Pfam" id="PF02769">
    <property type="entry name" value="AIRS_C"/>
    <property type="match status" value="1"/>
</dbReference>
<evidence type="ECO:0000259" key="2">
    <source>
        <dbReference type="Pfam" id="PF00586"/>
    </source>
</evidence>
<dbReference type="SUPFAM" id="SSF55326">
    <property type="entry name" value="PurM N-terminal domain-like"/>
    <property type="match status" value="1"/>
</dbReference>
<feature type="domain" description="PurM-like C-terminal" evidence="3">
    <location>
        <begin position="171"/>
        <end position="320"/>
    </location>
</feature>
<sequence length="345" mass="36819">MNIECPIPVETDELVRLGHGSGGELSQQLLQKHIFPYFNNPWVAEGRDSSVLPLGDQQLVFTTDSYVVTPLFFPGGDIGKLAVYGTVNDLAMSGARPLYLSCSLILEEGLPMETLDRVMASMGEAAAEVGVALVTGDTKVVERGKGDGLYINTSGIGMLEQPLQIGPGQIQPGDRILLSGDIGRHGMTIMATREGLEFESPLQSDCAPLHGAVAKLLNAGIVVHCLRDLTRGGLATVLVELAESSGYQLLAREDDIPVCTPVQGACEILGLDPLYVANEGRFIAFVPEQDAARAQSILCGCPVSEGCQVIGEVRNVARPQAVLENALGYERLLDRLPGEQLPRIC</sequence>
<evidence type="ECO:0000259" key="3">
    <source>
        <dbReference type="Pfam" id="PF02769"/>
    </source>
</evidence>
<organism evidence="4 7">
    <name type="scientific">Microbulbifer hydrolyticus</name>
    <dbReference type="NCBI Taxonomy" id="48074"/>
    <lineage>
        <taxon>Bacteria</taxon>
        <taxon>Pseudomonadati</taxon>
        <taxon>Pseudomonadota</taxon>
        <taxon>Gammaproteobacteria</taxon>
        <taxon>Cellvibrionales</taxon>
        <taxon>Microbulbiferaceae</taxon>
        <taxon>Microbulbifer</taxon>
    </lineage>
</organism>
<evidence type="ECO:0000256" key="1">
    <source>
        <dbReference type="ARBA" id="ARBA00006243"/>
    </source>
</evidence>
<dbReference type="CDD" id="cd02197">
    <property type="entry name" value="HypE"/>
    <property type="match status" value="1"/>
</dbReference>
<dbReference type="Pfam" id="PF00586">
    <property type="entry name" value="AIRS"/>
    <property type="match status" value="1"/>
</dbReference>
<keyword evidence="6" id="KW-1185">Reference proteome</keyword>
<dbReference type="PANTHER" id="PTHR30303:SF0">
    <property type="entry name" value="CARBAMOYL DEHYDRATASE HYPE"/>
    <property type="match status" value="1"/>
</dbReference>
<dbReference type="OrthoDB" id="9801934at2"/>
<accession>A0A6P1T8I5</accession>
<dbReference type="Proteomes" id="UP000563601">
    <property type="component" value="Unassembled WGS sequence"/>
</dbReference>
<dbReference type="Proteomes" id="UP000464675">
    <property type="component" value="Chromosome"/>
</dbReference>
<evidence type="ECO:0000313" key="6">
    <source>
        <dbReference type="Proteomes" id="UP000464675"/>
    </source>
</evidence>
<dbReference type="PIRSF" id="PIRSF005644">
    <property type="entry name" value="Hdrgns_mtr_HypE"/>
    <property type="match status" value="1"/>
</dbReference>
<reference evidence="4 7" key="2">
    <citation type="submission" date="2020-08" db="EMBL/GenBank/DDBJ databases">
        <title>Genomic Encyclopedia of Type Strains, Phase IV (KMG-IV): sequencing the most valuable type-strain genomes for metagenomic binning, comparative biology and taxonomic classification.</title>
        <authorList>
            <person name="Goeker M."/>
        </authorList>
    </citation>
    <scope>NUCLEOTIDE SEQUENCE [LARGE SCALE GENOMIC DNA]</scope>
    <source>
        <strain evidence="4 7">DSM 11525</strain>
    </source>
</reference>
<evidence type="ECO:0000313" key="4">
    <source>
        <dbReference type="EMBL" id="MBB5210418.1"/>
    </source>
</evidence>
<gene>
    <name evidence="5" type="primary">hypE</name>
    <name evidence="5" type="ORF">GTQ55_08945</name>
    <name evidence="4" type="ORF">HNQ53_000606</name>
</gene>
<protein>
    <submittedName>
        <fullName evidence="4">Hydrogenase expression/formation protein HypE</fullName>
    </submittedName>
</protein>